<evidence type="ECO:0000256" key="1">
    <source>
        <dbReference type="SAM" id="MobiDB-lite"/>
    </source>
</evidence>
<dbReference type="AlphaFoldDB" id="A0A4V1IUJ7"/>
<feature type="compositionally biased region" description="Gly residues" evidence="1">
    <location>
        <begin position="156"/>
        <end position="169"/>
    </location>
</feature>
<proteinExistence type="predicted"/>
<accession>A0A4V1IUJ7</accession>
<dbReference type="Proteomes" id="UP000274922">
    <property type="component" value="Unassembled WGS sequence"/>
</dbReference>
<feature type="region of interest" description="Disordered" evidence="1">
    <location>
        <begin position="132"/>
        <end position="169"/>
    </location>
</feature>
<protein>
    <submittedName>
        <fullName evidence="2">Uncharacterized protein</fullName>
    </submittedName>
</protein>
<dbReference type="EMBL" id="ML014198">
    <property type="protein sequence ID" value="RKP00799.1"/>
    <property type="molecule type" value="Genomic_DNA"/>
</dbReference>
<gene>
    <name evidence="2" type="ORF">CXG81DRAFT_26500</name>
</gene>
<sequence>MAAARLSTQPAASEAALMAAGLRGDEPDYRQLAAISERSTCPRCSGYGFVHDTSAAHDKPDARTRCKKCRDCPTCEGPGITVGMAACDACAARGFVHPPNKGKHAAPAWHRCDRCTGCSDCQGYGAVAMRPPSSSHDGLADSAPLVSGTAPDTPSLGGGSGGGGGGGGGAPPAMLAFPLPGMIAQIPPHLIQLGPTGVPLPVFLGPVPTAATVSSLAHFQKQLQEIPGQHAAPPDAFDPRRFTQPSFAGFGGGGAMSEAAVGPASSSQPSPQPGTASLAPPPPRPELQKVACPMCDGRGFRHDRPAKHEKSVGSRCKQCVDCRGCAKTGIVIGRQLCTECHTHGFTHQSTERPHDVPDHLRCFFCKNCPKCAGSGLEPMVAA</sequence>
<keyword evidence="3" id="KW-1185">Reference proteome</keyword>
<evidence type="ECO:0000313" key="2">
    <source>
        <dbReference type="EMBL" id="RKP00799.1"/>
    </source>
</evidence>
<reference evidence="3" key="1">
    <citation type="journal article" date="2018" name="Nat. Microbiol.">
        <title>Leveraging single-cell genomics to expand the fungal tree of life.</title>
        <authorList>
            <person name="Ahrendt S.R."/>
            <person name="Quandt C.A."/>
            <person name="Ciobanu D."/>
            <person name="Clum A."/>
            <person name="Salamov A."/>
            <person name="Andreopoulos B."/>
            <person name="Cheng J.F."/>
            <person name="Woyke T."/>
            <person name="Pelin A."/>
            <person name="Henrissat B."/>
            <person name="Reynolds N.K."/>
            <person name="Benny G.L."/>
            <person name="Smith M.E."/>
            <person name="James T.Y."/>
            <person name="Grigoriev I.V."/>
        </authorList>
    </citation>
    <scope>NUCLEOTIDE SEQUENCE [LARGE SCALE GENOMIC DNA]</scope>
    <source>
        <strain evidence="3">ATCC 52028</strain>
    </source>
</reference>
<name>A0A4V1IUJ7_9FUNG</name>
<organism evidence="2 3">
    <name type="scientific">Caulochytrium protostelioides</name>
    <dbReference type="NCBI Taxonomy" id="1555241"/>
    <lineage>
        <taxon>Eukaryota</taxon>
        <taxon>Fungi</taxon>
        <taxon>Fungi incertae sedis</taxon>
        <taxon>Chytridiomycota</taxon>
        <taxon>Chytridiomycota incertae sedis</taxon>
        <taxon>Chytridiomycetes</taxon>
        <taxon>Caulochytriales</taxon>
        <taxon>Caulochytriaceae</taxon>
        <taxon>Caulochytrium</taxon>
    </lineage>
</organism>
<dbReference type="OrthoDB" id="447042at2759"/>
<feature type="compositionally biased region" description="Low complexity" evidence="1">
    <location>
        <begin position="259"/>
        <end position="277"/>
    </location>
</feature>
<evidence type="ECO:0000313" key="3">
    <source>
        <dbReference type="Proteomes" id="UP000274922"/>
    </source>
</evidence>
<feature type="region of interest" description="Disordered" evidence="1">
    <location>
        <begin position="228"/>
        <end position="283"/>
    </location>
</feature>